<name>A0AAD7ZM16_DIPPU</name>
<dbReference type="AlphaFoldDB" id="A0AAD7ZM16"/>
<evidence type="ECO:0000313" key="15">
    <source>
        <dbReference type="EMBL" id="KAJ9582978.1"/>
    </source>
</evidence>
<reference evidence="15" key="1">
    <citation type="journal article" date="2023" name="IScience">
        <title>Live-bearing cockroach genome reveals convergent evolutionary mechanisms linked to viviparity in insects and beyond.</title>
        <authorList>
            <person name="Fouks B."/>
            <person name="Harrison M.C."/>
            <person name="Mikhailova A.A."/>
            <person name="Marchal E."/>
            <person name="English S."/>
            <person name="Carruthers M."/>
            <person name="Jennings E.C."/>
            <person name="Chiamaka E.L."/>
            <person name="Frigard R.A."/>
            <person name="Pippel M."/>
            <person name="Attardo G.M."/>
            <person name="Benoit J.B."/>
            <person name="Bornberg-Bauer E."/>
            <person name="Tobe S.S."/>
        </authorList>
    </citation>
    <scope>NUCLEOTIDE SEQUENCE</scope>
    <source>
        <strain evidence="15">Stay&amp;Tobe</strain>
    </source>
</reference>
<accession>A0AAD7ZM16</accession>
<comment type="catalytic activity">
    <reaction evidence="11">
        <text>serotonin + hexadecanoyl-CoA = N-hexadecanoyl-serotonin + CoA + H(+)</text>
        <dbReference type="Rhea" id="RHEA:51384"/>
        <dbReference type="ChEBI" id="CHEBI:15378"/>
        <dbReference type="ChEBI" id="CHEBI:57287"/>
        <dbReference type="ChEBI" id="CHEBI:57379"/>
        <dbReference type="ChEBI" id="CHEBI:134059"/>
        <dbReference type="ChEBI" id="CHEBI:350546"/>
    </reaction>
    <physiologicalReaction direction="left-to-right" evidence="11">
        <dbReference type="Rhea" id="RHEA:51385"/>
    </physiologicalReaction>
</comment>
<dbReference type="Gene3D" id="3.40.630.30">
    <property type="match status" value="1"/>
</dbReference>
<dbReference type="Pfam" id="PF00583">
    <property type="entry name" value="Acetyltransf_1"/>
    <property type="match status" value="1"/>
</dbReference>
<evidence type="ECO:0000313" key="16">
    <source>
        <dbReference type="Proteomes" id="UP001233999"/>
    </source>
</evidence>
<evidence type="ECO:0000256" key="12">
    <source>
        <dbReference type="ARBA" id="ARBA00052335"/>
    </source>
</evidence>
<comment type="catalytic activity">
    <reaction evidence="13">
        <text>serotonin + acetyl-CoA = N-acetylserotonin + CoA + H(+)</text>
        <dbReference type="Rhea" id="RHEA:25217"/>
        <dbReference type="ChEBI" id="CHEBI:15378"/>
        <dbReference type="ChEBI" id="CHEBI:17697"/>
        <dbReference type="ChEBI" id="CHEBI:57287"/>
        <dbReference type="ChEBI" id="CHEBI:57288"/>
        <dbReference type="ChEBI" id="CHEBI:350546"/>
        <dbReference type="EC" id="2.3.1.87"/>
    </reaction>
    <physiologicalReaction direction="left-to-right" evidence="13">
        <dbReference type="Rhea" id="RHEA:25218"/>
    </physiologicalReaction>
</comment>
<evidence type="ECO:0000256" key="2">
    <source>
        <dbReference type="ARBA" id="ARBA00023315"/>
    </source>
</evidence>
<comment type="catalytic activity">
    <reaction evidence="8">
        <text>serotonin + (5Z,8Z,11Z,14Z)-eicosatetraenoyl-CoA = N-[(5Z,8Z,11Z,14Z)-eicosatetraenoyl]-serotonin + CoA + H(+)</text>
        <dbReference type="Rhea" id="RHEA:51396"/>
        <dbReference type="ChEBI" id="CHEBI:15378"/>
        <dbReference type="ChEBI" id="CHEBI:57287"/>
        <dbReference type="ChEBI" id="CHEBI:57368"/>
        <dbReference type="ChEBI" id="CHEBI:132255"/>
        <dbReference type="ChEBI" id="CHEBI:350546"/>
    </reaction>
    <physiologicalReaction direction="left-to-right" evidence="8">
        <dbReference type="Rhea" id="RHEA:51397"/>
    </physiologicalReaction>
</comment>
<evidence type="ECO:0000256" key="6">
    <source>
        <dbReference type="ARBA" id="ARBA00050189"/>
    </source>
</evidence>
<keyword evidence="2" id="KW-0012">Acyltransferase</keyword>
<dbReference type="EMBL" id="JASPKZ010007696">
    <property type="protein sequence ID" value="KAJ9582978.1"/>
    <property type="molecule type" value="Genomic_DNA"/>
</dbReference>
<dbReference type="InterPro" id="IPR016181">
    <property type="entry name" value="Acyl_CoA_acyltransferase"/>
</dbReference>
<evidence type="ECO:0000256" key="3">
    <source>
        <dbReference type="ARBA" id="ARBA00037926"/>
    </source>
</evidence>
<keyword evidence="16" id="KW-1185">Reference proteome</keyword>
<comment type="catalytic activity">
    <reaction evidence="9">
        <text>dopamine + acetyl-CoA = N-acetyldopamine + CoA + H(+)</text>
        <dbReference type="Rhea" id="RHEA:51388"/>
        <dbReference type="ChEBI" id="CHEBI:15378"/>
        <dbReference type="ChEBI" id="CHEBI:57287"/>
        <dbReference type="ChEBI" id="CHEBI:57288"/>
        <dbReference type="ChEBI" id="CHEBI:59905"/>
        <dbReference type="ChEBI" id="CHEBI:125678"/>
    </reaction>
    <physiologicalReaction direction="left-to-right" evidence="9">
        <dbReference type="Rhea" id="RHEA:51389"/>
    </physiologicalReaction>
</comment>
<evidence type="ECO:0000256" key="5">
    <source>
        <dbReference type="ARBA" id="ARBA00039114"/>
    </source>
</evidence>
<comment type="catalytic activity">
    <reaction evidence="6">
        <text>dopamine + (9Z)-octadecenoyl-CoA = N-(9Z-octadecanoyl)-dopamine + CoA + H(+)</text>
        <dbReference type="Rhea" id="RHEA:51380"/>
        <dbReference type="ChEBI" id="CHEBI:15378"/>
        <dbReference type="ChEBI" id="CHEBI:31883"/>
        <dbReference type="ChEBI" id="CHEBI:57287"/>
        <dbReference type="ChEBI" id="CHEBI:57387"/>
        <dbReference type="ChEBI" id="CHEBI:59905"/>
    </reaction>
    <physiologicalReaction direction="left-to-right" evidence="6">
        <dbReference type="Rhea" id="RHEA:51381"/>
    </physiologicalReaction>
</comment>
<dbReference type="FunFam" id="3.40.630.30:FF:000046">
    <property type="entry name" value="Dopamine N-acetyltransferase"/>
    <property type="match status" value="1"/>
</dbReference>
<feature type="domain" description="N-acetyltransferase" evidence="14">
    <location>
        <begin position="5"/>
        <end position="202"/>
    </location>
</feature>
<gene>
    <name evidence="15" type="ORF">L9F63_022682</name>
</gene>
<comment type="similarity">
    <text evidence="4">Belongs to the acetyltransferase family. AANAT subfamily.</text>
</comment>
<dbReference type="InterPro" id="IPR000182">
    <property type="entry name" value="GNAT_dom"/>
</dbReference>
<evidence type="ECO:0000256" key="11">
    <source>
        <dbReference type="ARBA" id="ARBA00052178"/>
    </source>
</evidence>
<comment type="catalytic activity">
    <reaction evidence="7">
        <text>serotonin + octadecanoyl-CoA = N-octadecanoyl-serotonin + CoA + H(+)</text>
        <dbReference type="Rhea" id="RHEA:51400"/>
        <dbReference type="ChEBI" id="CHEBI:15378"/>
        <dbReference type="ChEBI" id="CHEBI:57287"/>
        <dbReference type="ChEBI" id="CHEBI:57394"/>
        <dbReference type="ChEBI" id="CHEBI:134065"/>
        <dbReference type="ChEBI" id="CHEBI:350546"/>
    </reaction>
    <physiologicalReaction direction="left-to-right" evidence="7">
        <dbReference type="Rhea" id="RHEA:51401"/>
    </physiologicalReaction>
</comment>
<dbReference type="PANTHER" id="PTHR20905:SF1">
    <property type="entry name" value="AT07410P-RELATED"/>
    <property type="match status" value="1"/>
</dbReference>
<comment type="pathway">
    <text evidence="3">Aromatic compound metabolism; melatonin biosynthesis; melatonin from serotonin: step 1/2.</text>
</comment>
<dbReference type="SUPFAM" id="SSF55729">
    <property type="entry name" value="Acyl-CoA N-acyltransferases (Nat)"/>
    <property type="match status" value="1"/>
</dbReference>
<evidence type="ECO:0000259" key="14">
    <source>
        <dbReference type="PROSITE" id="PS51186"/>
    </source>
</evidence>
<protein>
    <recommendedName>
        <fullName evidence="5">aralkylamine N-acetyltransferase</fullName>
        <ecNumber evidence="5">2.3.1.87</ecNumber>
    </recommendedName>
</protein>
<dbReference type="Proteomes" id="UP001233999">
    <property type="component" value="Unassembled WGS sequence"/>
</dbReference>
<sequence>MDEEYDIVPATEGDSERVAEFLRQTFFKYEPLNIAFKAPPNRPMEAMRFLKYLKEGTSLIAITKSGLLIGLAMNGVSRKTTEARVPRSRGLEAFHESYTKISNFVDKVENNMDIWKITGVESALYLHILAVDPIASGRGIGTKLVKKSIEVAKSKGFPSLWVMCSSHYSAKICRSLGMQSVYRLPYKDNKNEAGKPEFLPPAPHTEINMFVLNLTKAD</sequence>
<dbReference type="GO" id="GO:0004059">
    <property type="term" value="F:aralkylamine N-acetyltransferase activity"/>
    <property type="evidence" value="ECO:0007669"/>
    <property type="project" value="UniProtKB-EC"/>
</dbReference>
<evidence type="ECO:0000256" key="10">
    <source>
        <dbReference type="ARBA" id="ARBA00051823"/>
    </source>
</evidence>
<evidence type="ECO:0000256" key="13">
    <source>
        <dbReference type="ARBA" id="ARBA00052491"/>
    </source>
</evidence>
<dbReference type="EC" id="2.3.1.87" evidence="5"/>
<organism evidence="15 16">
    <name type="scientific">Diploptera punctata</name>
    <name type="common">Pacific beetle cockroach</name>
    <dbReference type="NCBI Taxonomy" id="6984"/>
    <lineage>
        <taxon>Eukaryota</taxon>
        <taxon>Metazoa</taxon>
        <taxon>Ecdysozoa</taxon>
        <taxon>Arthropoda</taxon>
        <taxon>Hexapoda</taxon>
        <taxon>Insecta</taxon>
        <taxon>Pterygota</taxon>
        <taxon>Neoptera</taxon>
        <taxon>Polyneoptera</taxon>
        <taxon>Dictyoptera</taxon>
        <taxon>Blattodea</taxon>
        <taxon>Blaberoidea</taxon>
        <taxon>Blaberidae</taxon>
        <taxon>Diplopterinae</taxon>
        <taxon>Diploptera</taxon>
    </lineage>
</organism>
<reference evidence="15" key="2">
    <citation type="submission" date="2023-05" db="EMBL/GenBank/DDBJ databases">
        <authorList>
            <person name="Fouks B."/>
        </authorList>
    </citation>
    <scope>NUCLEOTIDE SEQUENCE</scope>
    <source>
        <strain evidence="15">Stay&amp;Tobe</strain>
        <tissue evidence="15">Testes</tissue>
    </source>
</reference>
<dbReference type="PROSITE" id="PS51186">
    <property type="entry name" value="GNAT"/>
    <property type="match status" value="1"/>
</dbReference>
<dbReference type="CDD" id="cd04301">
    <property type="entry name" value="NAT_SF"/>
    <property type="match status" value="1"/>
</dbReference>
<proteinExistence type="inferred from homology"/>
<evidence type="ECO:0000256" key="8">
    <source>
        <dbReference type="ARBA" id="ARBA00051284"/>
    </source>
</evidence>
<comment type="caution">
    <text evidence="15">The sequence shown here is derived from an EMBL/GenBank/DDBJ whole genome shotgun (WGS) entry which is preliminary data.</text>
</comment>
<comment type="catalytic activity">
    <reaction evidence="10">
        <text>serotonin + (9Z)-octadecenoyl-CoA = N-(9Z-octadecenoyl)-serotonin + CoA + H(+)</text>
        <dbReference type="Rhea" id="RHEA:51392"/>
        <dbReference type="ChEBI" id="CHEBI:15378"/>
        <dbReference type="ChEBI" id="CHEBI:57287"/>
        <dbReference type="ChEBI" id="CHEBI:57387"/>
        <dbReference type="ChEBI" id="CHEBI:134064"/>
        <dbReference type="ChEBI" id="CHEBI:350546"/>
    </reaction>
    <physiologicalReaction direction="left-to-right" evidence="10">
        <dbReference type="Rhea" id="RHEA:51393"/>
    </physiologicalReaction>
</comment>
<evidence type="ECO:0000256" key="9">
    <source>
        <dbReference type="ARBA" id="ARBA00051711"/>
    </source>
</evidence>
<evidence type="ECO:0000256" key="7">
    <source>
        <dbReference type="ARBA" id="ARBA00050849"/>
    </source>
</evidence>
<comment type="catalytic activity">
    <reaction evidence="12">
        <text>dopamine + hexadecanoyl-CoA = N-hexadecanoyl-dopamine + CoA + H(+)</text>
        <dbReference type="Rhea" id="RHEA:51376"/>
        <dbReference type="ChEBI" id="CHEBI:15378"/>
        <dbReference type="ChEBI" id="CHEBI:57287"/>
        <dbReference type="ChEBI" id="CHEBI:57379"/>
        <dbReference type="ChEBI" id="CHEBI:59905"/>
        <dbReference type="ChEBI" id="CHEBI:134058"/>
    </reaction>
    <physiologicalReaction direction="left-to-right" evidence="12">
        <dbReference type="Rhea" id="RHEA:51377"/>
    </physiologicalReaction>
</comment>
<evidence type="ECO:0000256" key="1">
    <source>
        <dbReference type="ARBA" id="ARBA00022679"/>
    </source>
</evidence>
<keyword evidence="1" id="KW-0808">Transferase</keyword>
<evidence type="ECO:0000256" key="4">
    <source>
        <dbReference type="ARBA" id="ARBA00038182"/>
    </source>
</evidence>
<dbReference type="PANTHER" id="PTHR20905">
    <property type="entry name" value="N-ACETYLTRANSFERASE-RELATED"/>
    <property type="match status" value="1"/>
</dbReference>